<accession>A0AAD7UK46</accession>
<feature type="region of interest" description="Disordered" evidence="1">
    <location>
        <begin position="166"/>
        <end position="251"/>
    </location>
</feature>
<evidence type="ECO:0000313" key="3">
    <source>
        <dbReference type="Proteomes" id="UP001230188"/>
    </source>
</evidence>
<proteinExistence type="predicted"/>
<gene>
    <name evidence="2" type="ORF">CTAYLR_009599</name>
</gene>
<dbReference type="AlphaFoldDB" id="A0AAD7UK46"/>
<comment type="caution">
    <text evidence="2">The sequence shown here is derived from an EMBL/GenBank/DDBJ whole genome shotgun (WGS) entry which is preliminary data.</text>
</comment>
<name>A0AAD7UK46_9STRA</name>
<feature type="compositionally biased region" description="Low complexity" evidence="1">
    <location>
        <begin position="189"/>
        <end position="202"/>
    </location>
</feature>
<keyword evidence="3" id="KW-1185">Reference proteome</keyword>
<evidence type="ECO:0000313" key="2">
    <source>
        <dbReference type="EMBL" id="KAJ8608444.1"/>
    </source>
</evidence>
<feature type="non-terminal residue" evidence="2">
    <location>
        <position position="251"/>
    </location>
</feature>
<sequence length="251" mass="26441">LSTDGSRLLVYWITFDQFRGRPSNSILVDSTPFTTSWEDAAMSPGSTLVLNLAATDATEFLVSVTVVDDALDDDDDDDDDDFLTVVLQPAYDPGADFPRANDDLPHDVAPLACAINRRAHATSDDTKAHDCVALVALALVASPVAAPFLCGADISPLDLASVAPTDNPKADGIPDDSAAVARSRDADAPTDADAPSDANAPSDPSPRDGQAYRPADVLPDNSPPDDRCSNNLAPNDCRPNDRRSDIIAPDN</sequence>
<dbReference type="EMBL" id="JAQMWT010000168">
    <property type="protein sequence ID" value="KAJ8608444.1"/>
    <property type="molecule type" value="Genomic_DNA"/>
</dbReference>
<reference evidence="2" key="1">
    <citation type="submission" date="2023-01" db="EMBL/GenBank/DDBJ databases">
        <title>Metagenome sequencing of chrysophaentin producing Chrysophaeum taylorii.</title>
        <authorList>
            <person name="Davison J."/>
            <person name="Bewley C."/>
        </authorList>
    </citation>
    <scope>NUCLEOTIDE SEQUENCE</scope>
    <source>
        <strain evidence="2">NIES-1699</strain>
    </source>
</reference>
<organism evidence="2 3">
    <name type="scientific">Chrysophaeum taylorii</name>
    <dbReference type="NCBI Taxonomy" id="2483200"/>
    <lineage>
        <taxon>Eukaryota</taxon>
        <taxon>Sar</taxon>
        <taxon>Stramenopiles</taxon>
        <taxon>Ochrophyta</taxon>
        <taxon>Pelagophyceae</taxon>
        <taxon>Pelagomonadales</taxon>
        <taxon>Pelagomonadaceae</taxon>
        <taxon>Chrysophaeum</taxon>
    </lineage>
</organism>
<protein>
    <submittedName>
        <fullName evidence="2">Uncharacterized protein</fullName>
    </submittedName>
</protein>
<evidence type="ECO:0000256" key="1">
    <source>
        <dbReference type="SAM" id="MobiDB-lite"/>
    </source>
</evidence>
<dbReference type="Proteomes" id="UP001230188">
    <property type="component" value="Unassembled WGS sequence"/>
</dbReference>